<proteinExistence type="inferred from homology"/>
<organism evidence="5 6">
    <name type="scientific">Cercophora scortea</name>
    <dbReference type="NCBI Taxonomy" id="314031"/>
    <lineage>
        <taxon>Eukaryota</taxon>
        <taxon>Fungi</taxon>
        <taxon>Dikarya</taxon>
        <taxon>Ascomycota</taxon>
        <taxon>Pezizomycotina</taxon>
        <taxon>Sordariomycetes</taxon>
        <taxon>Sordariomycetidae</taxon>
        <taxon>Sordariales</taxon>
        <taxon>Lasiosphaeriaceae</taxon>
        <taxon>Cercophora</taxon>
    </lineage>
</organism>
<feature type="domain" description="NmrA-like" evidence="4">
    <location>
        <begin position="3"/>
        <end position="198"/>
    </location>
</feature>
<dbReference type="PANTHER" id="PTHR47706:SF4">
    <property type="entry name" value="NMRA-LIKE DOMAIN-CONTAINING PROTEIN"/>
    <property type="match status" value="1"/>
</dbReference>
<dbReference type="InterPro" id="IPR036291">
    <property type="entry name" value="NAD(P)-bd_dom_sf"/>
</dbReference>
<dbReference type="Pfam" id="PF05368">
    <property type="entry name" value="NmrA"/>
    <property type="match status" value="1"/>
</dbReference>
<dbReference type="InterPro" id="IPR008030">
    <property type="entry name" value="NmrA-like"/>
</dbReference>
<dbReference type="Gene3D" id="3.40.50.720">
    <property type="entry name" value="NAD(P)-binding Rossmann-like Domain"/>
    <property type="match status" value="1"/>
</dbReference>
<protein>
    <recommendedName>
        <fullName evidence="4">NmrA-like domain-containing protein</fullName>
    </recommendedName>
</protein>
<dbReference type="SUPFAM" id="SSF51735">
    <property type="entry name" value="NAD(P)-binding Rossmann-fold domains"/>
    <property type="match status" value="1"/>
</dbReference>
<evidence type="ECO:0000256" key="1">
    <source>
        <dbReference type="ARBA" id="ARBA00005725"/>
    </source>
</evidence>
<evidence type="ECO:0000313" key="5">
    <source>
        <dbReference type="EMBL" id="KAK3321301.1"/>
    </source>
</evidence>
<dbReference type="EMBL" id="JAUEPO010000005">
    <property type="protein sequence ID" value="KAK3321301.1"/>
    <property type="molecule type" value="Genomic_DNA"/>
</dbReference>
<dbReference type="GO" id="GO:0016491">
    <property type="term" value="F:oxidoreductase activity"/>
    <property type="evidence" value="ECO:0007669"/>
    <property type="project" value="UniProtKB-KW"/>
</dbReference>
<dbReference type="InterPro" id="IPR051609">
    <property type="entry name" value="NmrA/Isoflavone_reductase-like"/>
</dbReference>
<sequence>MVKIAVAGGSGNIAQEVIDAILATNKHEILILSRKDAVDGVSPSASWIKVNYENPSQLAEALEGVDTVLSFIVAHSDPGSVAQKNLIDASVQAGVRRFAPSEWASSTFEHMPFYAGKADVREYLEKLNKDKKVLEYSLFQPGLLVNYLTYPYKSTNHIKPIATPFDFQNRRALILEGSDMSRITLTTAQDLANVVARAVDYEGEWPLIGGVKGGEVTLGGLIGIGEKIRGGPFNVERLKADDLQAGEIKSSWKPPVEHPAFTPEQADTFASTITAGLLLGFAAEALNVSDEWNRLLPDYKFTGIEEFLGEAWRGKP</sequence>
<name>A0AAE0M6J3_9PEZI</name>
<evidence type="ECO:0000259" key="4">
    <source>
        <dbReference type="Pfam" id="PF05368"/>
    </source>
</evidence>
<accession>A0AAE0M6J3</accession>
<comment type="similarity">
    <text evidence="1">Belongs to the NmrA-type oxidoreductase family. Isoflavone reductase subfamily.</text>
</comment>
<dbReference type="AlphaFoldDB" id="A0AAE0M6J3"/>
<keyword evidence="2" id="KW-0521">NADP</keyword>
<evidence type="ECO:0000256" key="3">
    <source>
        <dbReference type="ARBA" id="ARBA00023002"/>
    </source>
</evidence>
<reference evidence="5" key="2">
    <citation type="submission" date="2023-06" db="EMBL/GenBank/DDBJ databases">
        <authorList>
            <consortium name="Lawrence Berkeley National Laboratory"/>
            <person name="Haridas S."/>
            <person name="Hensen N."/>
            <person name="Bonometti L."/>
            <person name="Westerberg I."/>
            <person name="Brannstrom I.O."/>
            <person name="Guillou S."/>
            <person name="Cros-Aarteil S."/>
            <person name="Calhoun S."/>
            <person name="Kuo A."/>
            <person name="Mondo S."/>
            <person name="Pangilinan J."/>
            <person name="Riley R."/>
            <person name="Labutti K."/>
            <person name="Andreopoulos B."/>
            <person name="Lipzen A."/>
            <person name="Chen C."/>
            <person name="Yanf M."/>
            <person name="Daum C."/>
            <person name="Ng V."/>
            <person name="Clum A."/>
            <person name="Steindorff A."/>
            <person name="Ohm R."/>
            <person name="Martin F."/>
            <person name="Silar P."/>
            <person name="Natvig D."/>
            <person name="Lalanne C."/>
            <person name="Gautier V."/>
            <person name="Ament-Velasquez S.L."/>
            <person name="Kruys A."/>
            <person name="Hutchinson M.I."/>
            <person name="Powell A.J."/>
            <person name="Barry K."/>
            <person name="Miller A.N."/>
            <person name="Grigoriev I.V."/>
            <person name="Debuchy R."/>
            <person name="Gladieux P."/>
            <person name="Thoren M.H."/>
            <person name="Johannesson H."/>
        </authorList>
    </citation>
    <scope>NUCLEOTIDE SEQUENCE</scope>
    <source>
        <strain evidence="5">SMH4131-1</strain>
    </source>
</reference>
<dbReference type="Proteomes" id="UP001286456">
    <property type="component" value="Unassembled WGS sequence"/>
</dbReference>
<evidence type="ECO:0000256" key="2">
    <source>
        <dbReference type="ARBA" id="ARBA00022857"/>
    </source>
</evidence>
<gene>
    <name evidence="5" type="ORF">B0T19DRAFT_445073</name>
</gene>
<evidence type="ECO:0000313" key="6">
    <source>
        <dbReference type="Proteomes" id="UP001286456"/>
    </source>
</evidence>
<dbReference type="PANTHER" id="PTHR47706">
    <property type="entry name" value="NMRA-LIKE FAMILY PROTEIN"/>
    <property type="match status" value="1"/>
</dbReference>
<reference evidence="5" key="1">
    <citation type="journal article" date="2023" name="Mol. Phylogenet. Evol.">
        <title>Genome-scale phylogeny and comparative genomics of the fungal order Sordariales.</title>
        <authorList>
            <person name="Hensen N."/>
            <person name="Bonometti L."/>
            <person name="Westerberg I."/>
            <person name="Brannstrom I.O."/>
            <person name="Guillou S."/>
            <person name="Cros-Aarteil S."/>
            <person name="Calhoun S."/>
            <person name="Haridas S."/>
            <person name="Kuo A."/>
            <person name="Mondo S."/>
            <person name="Pangilinan J."/>
            <person name="Riley R."/>
            <person name="LaButti K."/>
            <person name="Andreopoulos B."/>
            <person name="Lipzen A."/>
            <person name="Chen C."/>
            <person name="Yan M."/>
            <person name="Daum C."/>
            <person name="Ng V."/>
            <person name="Clum A."/>
            <person name="Steindorff A."/>
            <person name="Ohm R.A."/>
            <person name="Martin F."/>
            <person name="Silar P."/>
            <person name="Natvig D.O."/>
            <person name="Lalanne C."/>
            <person name="Gautier V."/>
            <person name="Ament-Velasquez S.L."/>
            <person name="Kruys A."/>
            <person name="Hutchinson M.I."/>
            <person name="Powell A.J."/>
            <person name="Barry K."/>
            <person name="Miller A.N."/>
            <person name="Grigoriev I.V."/>
            <person name="Debuchy R."/>
            <person name="Gladieux P."/>
            <person name="Hiltunen Thoren M."/>
            <person name="Johannesson H."/>
        </authorList>
    </citation>
    <scope>NUCLEOTIDE SEQUENCE</scope>
    <source>
        <strain evidence="5">SMH4131-1</strain>
    </source>
</reference>
<keyword evidence="6" id="KW-1185">Reference proteome</keyword>
<comment type="caution">
    <text evidence="5">The sequence shown here is derived from an EMBL/GenBank/DDBJ whole genome shotgun (WGS) entry which is preliminary data.</text>
</comment>
<keyword evidence="3" id="KW-0560">Oxidoreductase</keyword>